<evidence type="ECO:0000313" key="1">
    <source>
        <dbReference type="EMBL" id="MPM10302.1"/>
    </source>
</evidence>
<gene>
    <name evidence="1" type="ORF">SDC9_56630</name>
</gene>
<comment type="caution">
    <text evidence="1">The sequence shown here is derived from an EMBL/GenBank/DDBJ whole genome shotgun (WGS) entry which is preliminary data.</text>
</comment>
<dbReference type="EMBL" id="VSSQ01001676">
    <property type="protein sequence ID" value="MPM10302.1"/>
    <property type="molecule type" value="Genomic_DNA"/>
</dbReference>
<sequence>MSSIRNIDASNTIPYDLAQALGKDGINVIIETLWLAYHELKRSCVFNRFTHENIITQEWGIYLTDLWYQENRASRIQIKITPINQYENESSTESTRKAPQIDFCFRSWDEPSYFGIECKNLYSKRPEKKRRYVEKGVNHFVSGYYASSSTVSTMIGYVLSGSVEGAVRDLLPLIESLSAPIMNLTRDMLSQELQYKSRHLRTSDSKEILIYHLFFDFAA</sequence>
<name>A0A644X2B6_9ZZZZ</name>
<organism evidence="1">
    <name type="scientific">bioreactor metagenome</name>
    <dbReference type="NCBI Taxonomy" id="1076179"/>
    <lineage>
        <taxon>unclassified sequences</taxon>
        <taxon>metagenomes</taxon>
        <taxon>ecological metagenomes</taxon>
    </lineage>
</organism>
<accession>A0A644X2B6</accession>
<protein>
    <submittedName>
        <fullName evidence="1">Uncharacterized protein</fullName>
    </submittedName>
</protein>
<reference evidence="1" key="1">
    <citation type="submission" date="2019-08" db="EMBL/GenBank/DDBJ databases">
        <authorList>
            <person name="Kucharzyk K."/>
            <person name="Murdoch R.W."/>
            <person name="Higgins S."/>
            <person name="Loffler F."/>
        </authorList>
    </citation>
    <scope>NUCLEOTIDE SEQUENCE</scope>
</reference>
<dbReference type="AlphaFoldDB" id="A0A644X2B6"/>
<proteinExistence type="predicted"/>